<keyword evidence="1" id="KW-0812">Transmembrane</keyword>
<reference evidence="2 3" key="1">
    <citation type="submission" date="2017-09" db="EMBL/GenBank/DDBJ databases">
        <title>Depth-based differentiation of microbial function through sediment-hosted aquifers and enrichment of novel symbionts in the deep terrestrial subsurface.</title>
        <authorList>
            <person name="Probst A.J."/>
            <person name="Ladd B."/>
            <person name="Jarett J.K."/>
            <person name="Geller-Mcgrath D.E."/>
            <person name="Sieber C.M."/>
            <person name="Emerson J.B."/>
            <person name="Anantharaman K."/>
            <person name="Thomas B.C."/>
            <person name="Malmstrom R."/>
            <person name="Stieglmeier M."/>
            <person name="Klingl A."/>
            <person name="Woyke T."/>
            <person name="Ryan C.M."/>
            <person name="Banfield J.F."/>
        </authorList>
    </citation>
    <scope>NUCLEOTIDE SEQUENCE [LARGE SCALE GENOMIC DNA]</scope>
    <source>
        <strain evidence="2">CG_4_9_14_3_um_filter_33_16</strain>
    </source>
</reference>
<accession>A0A2M8CG29</accession>
<organism evidence="2 3">
    <name type="scientific">Candidatus Infernicultor aquiphilus</name>
    <dbReference type="NCBI Taxonomy" id="1805029"/>
    <lineage>
        <taxon>Bacteria</taxon>
        <taxon>Pseudomonadati</taxon>
        <taxon>Atribacterota</taxon>
        <taxon>Candidatus Phoenicimicrobiia</taxon>
        <taxon>Candidatus Pheonicimicrobiales</taxon>
        <taxon>Candidatus Phoenicimicrobiaceae</taxon>
        <taxon>Candidatus Infernicultor</taxon>
    </lineage>
</organism>
<evidence type="ECO:0000313" key="2">
    <source>
        <dbReference type="EMBL" id="PJB58044.1"/>
    </source>
</evidence>
<keyword evidence="1" id="KW-1133">Transmembrane helix</keyword>
<gene>
    <name evidence="2" type="ORF">CO097_00470</name>
</gene>
<evidence type="ECO:0000256" key="1">
    <source>
        <dbReference type="SAM" id="Phobius"/>
    </source>
</evidence>
<proteinExistence type="predicted"/>
<keyword evidence="1" id="KW-0472">Membrane</keyword>
<dbReference type="Proteomes" id="UP000228560">
    <property type="component" value="Unassembled WGS sequence"/>
</dbReference>
<feature type="transmembrane region" description="Helical" evidence="1">
    <location>
        <begin position="12"/>
        <end position="34"/>
    </location>
</feature>
<sequence>MAQNGNVKNAVIFWILFSIILVLFLNLNTGFSLISFAQETGEIIETIETPEKPPTAPAEETIKTENIKETETVEELDLSLKADYISYEKIDEEDLVI</sequence>
<feature type="non-terminal residue" evidence="2">
    <location>
        <position position="97"/>
    </location>
</feature>
<evidence type="ECO:0000313" key="3">
    <source>
        <dbReference type="Proteomes" id="UP000228560"/>
    </source>
</evidence>
<protein>
    <submittedName>
        <fullName evidence="2">Uncharacterized protein</fullName>
    </submittedName>
</protein>
<name>A0A2M8CG29_9BACT</name>
<dbReference type="AlphaFoldDB" id="A0A2M8CG29"/>
<comment type="caution">
    <text evidence="2">The sequence shown here is derived from an EMBL/GenBank/DDBJ whole genome shotgun (WGS) entry which is preliminary data.</text>
</comment>
<dbReference type="EMBL" id="PFTV01000011">
    <property type="protein sequence ID" value="PJB58044.1"/>
    <property type="molecule type" value="Genomic_DNA"/>
</dbReference>